<evidence type="ECO:0000256" key="3">
    <source>
        <dbReference type="ARBA" id="ARBA00023163"/>
    </source>
</evidence>
<name>A0A117M2V6_9BACT</name>
<evidence type="ECO:0000313" key="5">
    <source>
        <dbReference type="EMBL" id="KUK81339.1"/>
    </source>
</evidence>
<dbReference type="Proteomes" id="UP000054092">
    <property type="component" value="Unassembled WGS sequence"/>
</dbReference>
<organism evidence="5 6">
    <name type="scientific">Mesotoga prima</name>
    <dbReference type="NCBI Taxonomy" id="1184387"/>
    <lineage>
        <taxon>Bacteria</taxon>
        <taxon>Thermotogati</taxon>
        <taxon>Thermotogota</taxon>
        <taxon>Thermotogae</taxon>
        <taxon>Kosmotogales</taxon>
        <taxon>Kosmotogaceae</taxon>
        <taxon>Mesotoga</taxon>
    </lineage>
</organism>
<evidence type="ECO:0000256" key="1">
    <source>
        <dbReference type="ARBA" id="ARBA00023015"/>
    </source>
</evidence>
<dbReference type="InterPro" id="IPR036388">
    <property type="entry name" value="WH-like_DNA-bd_sf"/>
</dbReference>
<protein>
    <submittedName>
        <fullName evidence="5">Transcriptional regulator</fullName>
    </submittedName>
</protein>
<keyword evidence="3" id="KW-0804">Transcription</keyword>
<dbReference type="InterPro" id="IPR000835">
    <property type="entry name" value="HTH_MarR-typ"/>
</dbReference>
<dbReference type="PRINTS" id="PR00598">
    <property type="entry name" value="HTHMARR"/>
</dbReference>
<feature type="domain" description="HTH marR-type" evidence="4">
    <location>
        <begin position="7"/>
        <end position="139"/>
    </location>
</feature>
<dbReference type="EMBL" id="LGGP01000064">
    <property type="protein sequence ID" value="KUK81339.1"/>
    <property type="molecule type" value="Genomic_DNA"/>
</dbReference>
<evidence type="ECO:0000256" key="2">
    <source>
        <dbReference type="ARBA" id="ARBA00023125"/>
    </source>
</evidence>
<proteinExistence type="predicted"/>
<dbReference type="SMART" id="SM00347">
    <property type="entry name" value="HTH_MARR"/>
    <property type="match status" value="1"/>
</dbReference>
<dbReference type="PROSITE" id="PS50995">
    <property type="entry name" value="HTH_MARR_2"/>
    <property type="match status" value="1"/>
</dbReference>
<dbReference type="GO" id="GO:0003677">
    <property type="term" value="F:DNA binding"/>
    <property type="evidence" value="ECO:0007669"/>
    <property type="project" value="UniProtKB-KW"/>
</dbReference>
<dbReference type="Pfam" id="PF01047">
    <property type="entry name" value="MarR"/>
    <property type="match status" value="1"/>
</dbReference>
<keyword evidence="1" id="KW-0805">Transcription regulation</keyword>
<dbReference type="InterPro" id="IPR036390">
    <property type="entry name" value="WH_DNA-bd_sf"/>
</dbReference>
<dbReference type="SUPFAM" id="SSF46785">
    <property type="entry name" value="Winged helix' DNA-binding domain"/>
    <property type="match status" value="1"/>
</dbReference>
<accession>A0A117M2V6</accession>
<dbReference type="AlphaFoldDB" id="A0A117M2V6"/>
<dbReference type="PANTHER" id="PTHR42756">
    <property type="entry name" value="TRANSCRIPTIONAL REGULATOR, MARR"/>
    <property type="match status" value="1"/>
</dbReference>
<sequence>MIFDDKIGSLFEKIASLHINLSRHARIALEPLGITYPQFGSLLVLSNLGEITQKQLSSHLETDTTNTMVICIGLEKRKPITRKQSFEDKRANFVSITAKGKELFQESTAVLAGIYGPVANSITGKEREVANEILGKLLETLNSFGKES</sequence>
<dbReference type="PANTHER" id="PTHR42756:SF1">
    <property type="entry name" value="TRANSCRIPTIONAL REPRESSOR OF EMRAB OPERON"/>
    <property type="match status" value="1"/>
</dbReference>
<gene>
    <name evidence="5" type="ORF">XD94_0511</name>
</gene>
<reference evidence="6" key="1">
    <citation type="journal article" date="2015" name="MBio">
        <title>Genome-Resolved Metagenomic Analysis Reveals Roles for Candidate Phyla and Other Microbial Community Members in Biogeochemical Transformations in Oil Reservoirs.</title>
        <authorList>
            <person name="Hu P."/>
            <person name="Tom L."/>
            <person name="Singh A."/>
            <person name="Thomas B.C."/>
            <person name="Baker B.J."/>
            <person name="Piceno Y.M."/>
            <person name="Andersen G.L."/>
            <person name="Banfield J.F."/>
        </authorList>
    </citation>
    <scope>NUCLEOTIDE SEQUENCE [LARGE SCALE GENOMIC DNA]</scope>
</reference>
<dbReference type="GO" id="GO:0003700">
    <property type="term" value="F:DNA-binding transcription factor activity"/>
    <property type="evidence" value="ECO:0007669"/>
    <property type="project" value="InterPro"/>
</dbReference>
<keyword evidence="2" id="KW-0238">DNA-binding</keyword>
<comment type="caution">
    <text evidence="5">The sequence shown here is derived from an EMBL/GenBank/DDBJ whole genome shotgun (WGS) entry which is preliminary data.</text>
</comment>
<evidence type="ECO:0000313" key="6">
    <source>
        <dbReference type="Proteomes" id="UP000054092"/>
    </source>
</evidence>
<dbReference type="PATRIC" id="fig|1184387.3.peg.856"/>
<evidence type="ECO:0000259" key="4">
    <source>
        <dbReference type="PROSITE" id="PS50995"/>
    </source>
</evidence>
<dbReference type="Gene3D" id="1.10.10.10">
    <property type="entry name" value="Winged helix-like DNA-binding domain superfamily/Winged helix DNA-binding domain"/>
    <property type="match status" value="1"/>
</dbReference>